<feature type="compositionally biased region" description="Polar residues" evidence="1">
    <location>
        <begin position="28"/>
        <end position="38"/>
    </location>
</feature>
<evidence type="ECO:0000256" key="1">
    <source>
        <dbReference type="SAM" id="MobiDB-lite"/>
    </source>
</evidence>
<dbReference type="OMA" id="VKWDVEH"/>
<evidence type="ECO:0000313" key="2">
    <source>
        <dbReference type="EMBL" id="EME38684.1"/>
    </source>
</evidence>
<dbReference type="InterPro" id="IPR038883">
    <property type="entry name" value="AN11006-like"/>
</dbReference>
<dbReference type="eggNOG" id="ENOG502RH7N">
    <property type="taxonomic scope" value="Eukaryota"/>
</dbReference>
<gene>
    <name evidence="2" type="ORF">DOTSEDRAFT_75436</name>
</gene>
<keyword evidence="3" id="KW-1185">Reference proteome</keyword>
<name>M2Y027_DOTSN</name>
<dbReference type="Proteomes" id="UP000016933">
    <property type="component" value="Unassembled WGS sequence"/>
</dbReference>
<dbReference type="PANTHER" id="PTHR42085:SF8">
    <property type="entry name" value="F-BOX DOMAIN-CONTAINING PROTEIN"/>
    <property type="match status" value="1"/>
</dbReference>
<feature type="region of interest" description="Disordered" evidence="1">
    <location>
        <begin position="1"/>
        <end position="44"/>
    </location>
</feature>
<proteinExistence type="predicted"/>
<dbReference type="OrthoDB" id="5420711at2759"/>
<dbReference type="HOGENOM" id="CLU_787508_0_0_1"/>
<evidence type="ECO:0000313" key="3">
    <source>
        <dbReference type="Proteomes" id="UP000016933"/>
    </source>
</evidence>
<organism evidence="2 3">
    <name type="scientific">Dothistroma septosporum (strain NZE10 / CBS 128990)</name>
    <name type="common">Red band needle blight fungus</name>
    <name type="synonym">Mycosphaerella pini</name>
    <dbReference type="NCBI Taxonomy" id="675120"/>
    <lineage>
        <taxon>Eukaryota</taxon>
        <taxon>Fungi</taxon>
        <taxon>Dikarya</taxon>
        <taxon>Ascomycota</taxon>
        <taxon>Pezizomycotina</taxon>
        <taxon>Dothideomycetes</taxon>
        <taxon>Dothideomycetidae</taxon>
        <taxon>Mycosphaerellales</taxon>
        <taxon>Mycosphaerellaceae</taxon>
        <taxon>Dothistroma</taxon>
    </lineage>
</organism>
<dbReference type="STRING" id="675120.M2Y027"/>
<dbReference type="PANTHER" id="PTHR42085">
    <property type="entry name" value="F-BOX DOMAIN-CONTAINING PROTEIN"/>
    <property type="match status" value="1"/>
</dbReference>
<sequence length="398" mass="46285">MAKKRRRLRKNSKRHDPSTEIGHASPARTMNASGTTYSEGHKDRPLKGVQRARAKHANDNVIHQTNAEPSLADRFNALPAELRAEVFSQLIVRPVKWDVEHQHDCQRRNSDYDLTPVTCDIGCAYGAYWSSWRQRLNEGIRPRVSPWRSKWAPEQGNAYLCTDCYYEKALRGGPHPRPSSLLCLCARRQHLEVFLVCKKWYEEAAVVFYTRNIFAFEDGFALASFVAYMNPRWRQIISHVSIMVVSFDIWPDEAVTWVRDRDGTSDDEHRLRLNSVSIWSRLRELPALTYLELDHCFLTRMRTVKRMQRLGLNNVKQVRFTQPVPPDEHPEWMKGTPTVWPSYAGRTLLLEGFAEGMARTIKGQRQKRLKGNSNIEQAIHDFRVKIGEAERTVQWWEA</sequence>
<accession>M2Y027</accession>
<reference evidence="2 3" key="2">
    <citation type="journal article" date="2012" name="PLoS Pathog.">
        <title>Diverse lifestyles and strategies of plant pathogenesis encoded in the genomes of eighteen Dothideomycetes fungi.</title>
        <authorList>
            <person name="Ohm R.A."/>
            <person name="Feau N."/>
            <person name="Henrissat B."/>
            <person name="Schoch C.L."/>
            <person name="Horwitz B.A."/>
            <person name="Barry K.W."/>
            <person name="Condon B.J."/>
            <person name="Copeland A.C."/>
            <person name="Dhillon B."/>
            <person name="Glaser F."/>
            <person name="Hesse C.N."/>
            <person name="Kosti I."/>
            <person name="LaButti K."/>
            <person name="Lindquist E.A."/>
            <person name="Lucas S."/>
            <person name="Salamov A.A."/>
            <person name="Bradshaw R.E."/>
            <person name="Ciuffetti L."/>
            <person name="Hamelin R.C."/>
            <person name="Kema G.H.J."/>
            <person name="Lawrence C."/>
            <person name="Scott J.A."/>
            <person name="Spatafora J.W."/>
            <person name="Turgeon B.G."/>
            <person name="de Wit P.J.G.M."/>
            <person name="Zhong S."/>
            <person name="Goodwin S.B."/>
            <person name="Grigoriev I.V."/>
        </authorList>
    </citation>
    <scope>NUCLEOTIDE SEQUENCE [LARGE SCALE GENOMIC DNA]</scope>
    <source>
        <strain evidence="3">NZE10 / CBS 128990</strain>
    </source>
</reference>
<dbReference type="EMBL" id="KB446546">
    <property type="protein sequence ID" value="EME38684.1"/>
    <property type="molecule type" value="Genomic_DNA"/>
</dbReference>
<dbReference type="AlphaFoldDB" id="M2Y027"/>
<protein>
    <submittedName>
        <fullName evidence="2">Uncharacterized protein</fullName>
    </submittedName>
</protein>
<reference evidence="3" key="1">
    <citation type="journal article" date="2012" name="PLoS Genet.">
        <title>The genomes of the fungal plant pathogens Cladosporium fulvum and Dothistroma septosporum reveal adaptation to different hosts and lifestyles but also signatures of common ancestry.</title>
        <authorList>
            <person name="de Wit P.J.G.M."/>
            <person name="van der Burgt A."/>
            <person name="Oekmen B."/>
            <person name="Stergiopoulos I."/>
            <person name="Abd-Elsalam K.A."/>
            <person name="Aerts A.L."/>
            <person name="Bahkali A.H."/>
            <person name="Beenen H.G."/>
            <person name="Chettri P."/>
            <person name="Cox M.P."/>
            <person name="Datema E."/>
            <person name="de Vries R.P."/>
            <person name="Dhillon B."/>
            <person name="Ganley A.R."/>
            <person name="Griffiths S.A."/>
            <person name="Guo Y."/>
            <person name="Hamelin R.C."/>
            <person name="Henrissat B."/>
            <person name="Kabir M.S."/>
            <person name="Jashni M.K."/>
            <person name="Kema G."/>
            <person name="Klaubauf S."/>
            <person name="Lapidus A."/>
            <person name="Levasseur A."/>
            <person name="Lindquist E."/>
            <person name="Mehrabi R."/>
            <person name="Ohm R.A."/>
            <person name="Owen T.J."/>
            <person name="Salamov A."/>
            <person name="Schwelm A."/>
            <person name="Schijlen E."/>
            <person name="Sun H."/>
            <person name="van den Burg H.A."/>
            <person name="van Ham R.C.H.J."/>
            <person name="Zhang S."/>
            <person name="Goodwin S.B."/>
            <person name="Grigoriev I.V."/>
            <person name="Collemare J."/>
            <person name="Bradshaw R.E."/>
        </authorList>
    </citation>
    <scope>NUCLEOTIDE SEQUENCE [LARGE SCALE GENOMIC DNA]</scope>
    <source>
        <strain evidence="3">NZE10 / CBS 128990</strain>
    </source>
</reference>
<feature type="compositionally biased region" description="Basic residues" evidence="1">
    <location>
        <begin position="1"/>
        <end position="13"/>
    </location>
</feature>